<gene>
    <name evidence="2" type="ORF">METZ01_LOCUS58438</name>
</gene>
<dbReference type="EMBL" id="UINC01003355">
    <property type="protein sequence ID" value="SVA05584.1"/>
    <property type="molecule type" value="Genomic_DNA"/>
</dbReference>
<evidence type="ECO:0000256" key="1">
    <source>
        <dbReference type="SAM" id="MobiDB-lite"/>
    </source>
</evidence>
<reference evidence="2" key="1">
    <citation type="submission" date="2018-05" db="EMBL/GenBank/DDBJ databases">
        <authorList>
            <person name="Lanie J.A."/>
            <person name="Ng W.-L."/>
            <person name="Kazmierczak K.M."/>
            <person name="Andrzejewski T.M."/>
            <person name="Davidsen T.M."/>
            <person name="Wayne K.J."/>
            <person name="Tettelin H."/>
            <person name="Glass J.I."/>
            <person name="Rusch D."/>
            <person name="Podicherti R."/>
            <person name="Tsui H.-C.T."/>
            <person name="Winkler M.E."/>
        </authorList>
    </citation>
    <scope>NUCLEOTIDE SEQUENCE</scope>
</reference>
<feature type="compositionally biased region" description="Basic and acidic residues" evidence="1">
    <location>
        <begin position="9"/>
        <end position="18"/>
    </location>
</feature>
<dbReference type="AlphaFoldDB" id="A0A381SQA2"/>
<accession>A0A381SQA2</accession>
<name>A0A381SQA2_9ZZZZ</name>
<feature type="region of interest" description="Disordered" evidence="1">
    <location>
        <begin position="1"/>
        <end position="33"/>
    </location>
</feature>
<proteinExistence type="predicted"/>
<sequence>MTKKIWPSGDRKELKRTDATPTNGSSRVEPIPPHSTLTKVFLVITSVRSTDRRTTG</sequence>
<protein>
    <submittedName>
        <fullName evidence="2">Uncharacterized protein</fullName>
    </submittedName>
</protein>
<organism evidence="2">
    <name type="scientific">marine metagenome</name>
    <dbReference type="NCBI Taxonomy" id="408172"/>
    <lineage>
        <taxon>unclassified sequences</taxon>
        <taxon>metagenomes</taxon>
        <taxon>ecological metagenomes</taxon>
    </lineage>
</organism>
<evidence type="ECO:0000313" key="2">
    <source>
        <dbReference type="EMBL" id="SVA05584.1"/>
    </source>
</evidence>